<proteinExistence type="predicted"/>
<feature type="compositionally biased region" description="Low complexity" evidence="1">
    <location>
        <begin position="32"/>
        <end position="49"/>
    </location>
</feature>
<organism evidence="2 3">
    <name type="scientific">Linum trigynum</name>
    <dbReference type="NCBI Taxonomy" id="586398"/>
    <lineage>
        <taxon>Eukaryota</taxon>
        <taxon>Viridiplantae</taxon>
        <taxon>Streptophyta</taxon>
        <taxon>Embryophyta</taxon>
        <taxon>Tracheophyta</taxon>
        <taxon>Spermatophyta</taxon>
        <taxon>Magnoliopsida</taxon>
        <taxon>eudicotyledons</taxon>
        <taxon>Gunneridae</taxon>
        <taxon>Pentapetalae</taxon>
        <taxon>rosids</taxon>
        <taxon>fabids</taxon>
        <taxon>Malpighiales</taxon>
        <taxon>Linaceae</taxon>
        <taxon>Linum</taxon>
    </lineage>
</organism>
<dbReference type="Proteomes" id="UP001497516">
    <property type="component" value="Chromosome 1"/>
</dbReference>
<protein>
    <submittedName>
        <fullName evidence="2">Uncharacterized protein</fullName>
    </submittedName>
</protein>
<feature type="region of interest" description="Disordered" evidence="1">
    <location>
        <begin position="31"/>
        <end position="51"/>
    </location>
</feature>
<reference evidence="2 3" key="1">
    <citation type="submission" date="2024-04" db="EMBL/GenBank/DDBJ databases">
        <authorList>
            <person name="Fracassetti M."/>
        </authorList>
    </citation>
    <scope>NUCLEOTIDE SEQUENCE [LARGE SCALE GENOMIC DNA]</scope>
</reference>
<dbReference type="AlphaFoldDB" id="A0AAV2CBY3"/>
<name>A0AAV2CBY3_9ROSI</name>
<dbReference type="EMBL" id="OZ034813">
    <property type="protein sequence ID" value="CAL1353940.1"/>
    <property type="molecule type" value="Genomic_DNA"/>
</dbReference>
<accession>A0AAV2CBY3</accession>
<evidence type="ECO:0000256" key="1">
    <source>
        <dbReference type="SAM" id="MobiDB-lite"/>
    </source>
</evidence>
<keyword evidence="3" id="KW-1185">Reference proteome</keyword>
<evidence type="ECO:0000313" key="3">
    <source>
        <dbReference type="Proteomes" id="UP001497516"/>
    </source>
</evidence>
<sequence>MSLLQELPRKLAPNAVLAAWPKAIGRMERIEAAGAAQPAPSRPSSLPPSQWRECSISSTQSFLCRIEGGMEGLGAGGKIIEWWERGLATATLTRSVRKKRGRT</sequence>
<evidence type="ECO:0000313" key="2">
    <source>
        <dbReference type="EMBL" id="CAL1353940.1"/>
    </source>
</evidence>
<gene>
    <name evidence="2" type="ORF">LTRI10_LOCUS1802</name>
</gene>